<feature type="transmembrane region" description="Helical" evidence="10">
    <location>
        <begin position="169"/>
        <end position="190"/>
    </location>
</feature>
<evidence type="ECO:0000313" key="13">
    <source>
        <dbReference type="Proteomes" id="UP001307889"/>
    </source>
</evidence>
<dbReference type="SUPFAM" id="SSF81321">
    <property type="entry name" value="Family A G protein-coupled receptor-like"/>
    <property type="match status" value="1"/>
</dbReference>
<keyword evidence="7 9" id="KW-0675">Receptor</keyword>
<dbReference type="InterPro" id="IPR017452">
    <property type="entry name" value="GPCR_Rhodpsn_7TM"/>
</dbReference>
<evidence type="ECO:0000256" key="10">
    <source>
        <dbReference type="SAM" id="Phobius"/>
    </source>
</evidence>
<protein>
    <submittedName>
        <fullName evidence="12">Receptor</fullName>
    </submittedName>
</protein>
<feature type="transmembrane region" description="Helical" evidence="10">
    <location>
        <begin position="57"/>
        <end position="79"/>
    </location>
</feature>
<evidence type="ECO:0000256" key="4">
    <source>
        <dbReference type="ARBA" id="ARBA00022989"/>
    </source>
</evidence>
<evidence type="ECO:0000259" key="11">
    <source>
        <dbReference type="PROSITE" id="PS50262"/>
    </source>
</evidence>
<keyword evidence="13" id="KW-1185">Reference proteome</keyword>
<dbReference type="Pfam" id="PF00001">
    <property type="entry name" value="7tm_1"/>
    <property type="match status" value="1"/>
</dbReference>
<dbReference type="PROSITE" id="PS50262">
    <property type="entry name" value="G_PROTEIN_RECEP_F1_2"/>
    <property type="match status" value="1"/>
</dbReference>
<feature type="transmembrane region" description="Helical" evidence="10">
    <location>
        <begin position="91"/>
        <end position="110"/>
    </location>
</feature>
<feature type="transmembrane region" description="Helical" evidence="10">
    <location>
        <begin position="329"/>
        <end position="347"/>
    </location>
</feature>
<comment type="subcellular location">
    <subcellularLocation>
        <location evidence="1">Membrane</location>
        <topology evidence="1">Multi-pass membrane protein</topology>
    </subcellularLocation>
</comment>
<evidence type="ECO:0000256" key="9">
    <source>
        <dbReference type="RuleBase" id="RU000688"/>
    </source>
</evidence>
<evidence type="ECO:0000256" key="6">
    <source>
        <dbReference type="ARBA" id="ARBA00023136"/>
    </source>
</evidence>
<dbReference type="PRINTS" id="PR00237">
    <property type="entry name" value="GPCRRHODOPSN"/>
</dbReference>
<dbReference type="PANTHER" id="PTHR24243">
    <property type="entry name" value="G-PROTEIN COUPLED RECEPTOR"/>
    <property type="match status" value="1"/>
</dbReference>
<keyword evidence="3 9" id="KW-0812">Transmembrane</keyword>
<evidence type="ECO:0000313" key="12">
    <source>
        <dbReference type="EMBL" id="BES98593.1"/>
    </source>
</evidence>
<evidence type="ECO:0000256" key="5">
    <source>
        <dbReference type="ARBA" id="ARBA00023040"/>
    </source>
</evidence>
<keyword evidence="8 9" id="KW-0807">Transducer</keyword>
<dbReference type="Gene3D" id="1.20.1070.10">
    <property type="entry name" value="Rhodopsin 7-helix transmembrane proteins"/>
    <property type="match status" value="1"/>
</dbReference>
<dbReference type="PANTHER" id="PTHR24243:SF230">
    <property type="entry name" value="G-PROTEIN COUPLED RECEPTORS FAMILY 1 PROFILE DOMAIN-CONTAINING PROTEIN"/>
    <property type="match status" value="1"/>
</dbReference>
<feature type="transmembrane region" description="Helical" evidence="10">
    <location>
        <begin position="225"/>
        <end position="247"/>
    </location>
</feature>
<keyword evidence="5 9" id="KW-0297">G-protein coupled receptor</keyword>
<comment type="similarity">
    <text evidence="2 9">Belongs to the G-protein coupled receptor 1 family.</text>
</comment>
<dbReference type="EMBL" id="AP028917">
    <property type="protein sequence ID" value="BES98593.1"/>
    <property type="molecule type" value="Genomic_DNA"/>
</dbReference>
<feature type="transmembrane region" description="Helical" evidence="10">
    <location>
        <begin position="130"/>
        <end position="148"/>
    </location>
</feature>
<evidence type="ECO:0000256" key="1">
    <source>
        <dbReference type="ARBA" id="ARBA00004141"/>
    </source>
</evidence>
<feature type="domain" description="G-protein coupled receptors family 1 profile" evidence="11">
    <location>
        <begin position="69"/>
        <end position="345"/>
    </location>
</feature>
<evidence type="ECO:0000256" key="2">
    <source>
        <dbReference type="ARBA" id="ARBA00010663"/>
    </source>
</evidence>
<feature type="transmembrane region" description="Helical" evidence="10">
    <location>
        <begin position="286"/>
        <end position="309"/>
    </location>
</feature>
<keyword evidence="4 10" id="KW-1133">Transmembrane helix</keyword>
<proteinExistence type="inferred from homology"/>
<evidence type="ECO:0000256" key="7">
    <source>
        <dbReference type="ARBA" id="ARBA00023170"/>
    </source>
</evidence>
<organism evidence="12 13">
    <name type="scientific">Nesidiocoris tenuis</name>
    <dbReference type="NCBI Taxonomy" id="355587"/>
    <lineage>
        <taxon>Eukaryota</taxon>
        <taxon>Metazoa</taxon>
        <taxon>Ecdysozoa</taxon>
        <taxon>Arthropoda</taxon>
        <taxon>Hexapoda</taxon>
        <taxon>Insecta</taxon>
        <taxon>Pterygota</taxon>
        <taxon>Neoptera</taxon>
        <taxon>Paraneoptera</taxon>
        <taxon>Hemiptera</taxon>
        <taxon>Heteroptera</taxon>
        <taxon>Panheteroptera</taxon>
        <taxon>Cimicomorpha</taxon>
        <taxon>Miridae</taxon>
        <taxon>Dicyphina</taxon>
        <taxon>Nesidiocoris</taxon>
    </lineage>
</organism>
<name>A0ABN7B2E5_9HEMI</name>
<gene>
    <name evidence="12" type="ORF">NTJ_11409</name>
</gene>
<evidence type="ECO:0000256" key="8">
    <source>
        <dbReference type="ARBA" id="ARBA00023224"/>
    </source>
</evidence>
<dbReference type="PROSITE" id="PS00237">
    <property type="entry name" value="G_PROTEIN_RECEP_F1_1"/>
    <property type="match status" value="1"/>
</dbReference>
<accession>A0ABN7B2E5</accession>
<dbReference type="Proteomes" id="UP001307889">
    <property type="component" value="Chromosome 9"/>
</dbReference>
<keyword evidence="6 10" id="KW-0472">Membrane</keyword>
<dbReference type="CDD" id="cd14978">
    <property type="entry name" value="7tmA_FMRFamide_R-like"/>
    <property type="match status" value="1"/>
</dbReference>
<sequence>MEDESSGNGGFGDGFGGASGSVAPVEGVFSGNSDDGESAMSMDDTVAGLLLDWIQRYYTPALVGFGTIGNCLSVVVFFFSTKLRKLSSSYYLSALAISDTGYLFCTFFSWLNMVNIDIFNRPGFCEFSVYLTQVCSFLSVWFIVAFTVERFIAVRYPLKRPSLCTVSKAKIVLVSLSLAASVCYTPYIFIVEVVRTDMNGTNVSMCGPQEDQMYVVTTLNHIDTVINLVVPFLTIIVLNTMIARTVCQVARDRRHMTKGAHHCHGHQSHHGHRSTTSSQAKVTEMLLVVSTVFVTLNLPYYVLRLWLYISGGYKPMEEQDQNVIAIQQFFYVLLQTNFGINFALYCVSGQNFRRALLSLFRPEYYSRRGGGGGVEASQVTVVSEYCRTASTRRTFTVNGSWREAHELVPMNRGMVSHFRMD</sequence>
<evidence type="ECO:0000256" key="3">
    <source>
        <dbReference type="ARBA" id="ARBA00022692"/>
    </source>
</evidence>
<reference evidence="12 13" key="1">
    <citation type="submission" date="2023-09" db="EMBL/GenBank/DDBJ databases">
        <title>Nesidiocoris tenuis whole genome shotgun sequence.</title>
        <authorList>
            <person name="Shibata T."/>
            <person name="Shimoda M."/>
            <person name="Kobayashi T."/>
            <person name="Uehara T."/>
        </authorList>
    </citation>
    <scope>NUCLEOTIDE SEQUENCE [LARGE SCALE GENOMIC DNA]</scope>
    <source>
        <strain evidence="12 13">Japan</strain>
    </source>
</reference>
<dbReference type="InterPro" id="IPR000276">
    <property type="entry name" value="GPCR_Rhodpsn"/>
</dbReference>